<dbReference type="InterPro" id="IPR032710">
    <property type="entry name" value="NTF2-like_dom_sf"/>
</dbReference>
<dbReference type="Gene3D" id="3.10.450.50">
    <property type="match status" value="1"/>
</dbReference>
<dbReference type="SUPFAM" id="SSF54427">
    <property type="entry name" value="NTF2-like"/>
    <property type="match status" value="1"/>
</dbReference>
<dbReference type="EMBL" id="DNAN01000675">
    <property type="protein sequence ID" value="HAW77876.1"/>
    <property type="molecule type" value="Genomic_DNA"/>
</dbReference>
<proteinExistence type="predicted"/>
<feature type="chain" id="PRO_5017022070" description="DUF4440 domain-containing protein" evidence="1">
    <location>
        <begin position="25"/>
        <end position="158"/>
    </location>
</feature>
<reference evidence="3 4" key="1">
    <citation type="journal article" date="2018" name="Nat. Biotechnol.">
        <title>A standardized bacterial taxonomy based on genome phylogeny substantially revises the tree of life.</title>
        <authorList>
            <person name="Parks D.H."/>
            <person name="Chuvochina M."/>
            <person name="Waite D.W."/>
            <person name="Rinke C."/>
            <person name="Skarshewski A."/>
            <person name="Chaumeil P.A."/>
            <person name="Hugenholtz P."/>
        </authorList>
    </citation>
    <scope>NUCLEOTIDE SEQUENCE [LARGE SCALE GENOMIC DNA]</scope>
    <source>
        <strain evidence="3">UBA11978</strain>
    </source>
</reference>
<keyword evidence="1" id="KW-0732">Signal</keyword>
<comment type="caution">
    <text evidence="3">The sequence shown here is derived from an EMBL/GenBank/DDBJ whole genome shotgun (WGS) entry which is preliminary data.</text>
</comment>
<sequence>MLKNKIAYSALLIATFFISFNAHSEEARIENAEERQVMSLINKMTSSLQRGDIEKVMSTYEEGAIVMFEPGMALADREVSAQIFQEMAALKPEVTYSGHEVFIAGNIAMHISPWSMKGKTPDGQEVKQSGLSVAILRRQKDGDWKMIIDNPYASRLEN</sequence>
<evidence type="ECO:0000313" key="4">
    <source>
        <dbReference type="Proteomes" id="UP000263517"/>
    </source>
</evidence>
<dbReference type="InterPro" id="IPR027843">
    <property type="entry name" value="DUF4440"/>
</dbReference>
<gene>
    <name evidence="3" type="ORF">DCW74_19340</name>
</gene>
<accession>A0A350P9A9</accession>
<dbReference type="RefSeq" id="WP_272965380.1">
    <property type="nucleotide sequence ID" value="NZ_CALBIY010000007.1"/>
</dbReference>
<protein>
    <recommendedName>
        <fullName evidence="2">DUF4440 domain-containing protein</fullName>
    </recommendedName>
</protein>
<evidence type="ECO:0000256" key="1">
    <source>
        <dbReference type="SAM" id="SignalP"/>
    </source>
</evidence>
<dbReference type="Pfam" id="PF14534">
    <property type="entry name" value="DUF4440"/>
    <property type="match status" value="1"/>
</dbReference>
<feature type="domain" description="DUF4440" evidence="2">
    <location>
        <begin position="38"/>
        <end position="146"/>
    </location>
</feature>
<dbReference type="Proteomes" id="UP000263517">
    <property type="component" value="Unassembled WGS sequence"/>
</dbReference>
<name>A0A350P9A9_9ALTE</name>
<evidence type="ECO:0000259" key="2">
    <source>
        <dbReference type="Pfam" id="PF14534"/>
    </source>
</evidence>
<dbReference type="AlphaFoldDB" id="A0A350P9A9"/>
<organism evidence="3 4">
    <name type="scientific">Alteromonas australica</name>
    <dbReference type="NCBI Taxonomy" id="589873"/>
    <lineage>
        <taxon>Bacteria</taxon>
        <taxon>Pseudomonadati</taxon>
        <taxon>Pseudomonadota</taxon>
        <taxon>Gammaproteobacteria</taxon>
        <taxon>Alteromonadales</taxon>
        <taxon>Alteromonadaceae</taxon>
        <taxon>Alteromonas/Salinimonas group</taxon>
        <taxon>Alteromonas</taxon>
    </lineage>
</organism>
<feature type="signal peptide" evidence="1">
    <location>
        <begin position="1"/>
        <end position="24"/>
    </location>
</feature>
<evidence type="ECO:0000313" key="3">
    <source>
        <dbReference type="EMBL" id="HAW77876.1"/>
    </source>
</evidence>